<evidence type="ECO:0000256" key="3">
    <source>
        <dbReference type="ARBA" id="ARBA00023273"/>
    </source>
</evidence>
<feature type="coiled-coil region" evidence="4">
    <location>
        <begin position="273"/>
        <end position="300"/>
    </location>
</feature>
<dbReference type="PANTHER" id="PTHR31183">
    <property type="entry name" value="TRICHOPLEIN KERATIN FILAMENT-BINDING PROTEIN FAMILY MEMBER"/>
    <property type="match status" value="1"/>
</dbReference>
<comment type="subcellular location">
    <subcellularLocation>
        <location evidence="1">Cell projection</location>
        <location evidence="1">Cilium</location>
    </subcellularLocation>
</comment>
<dbReference type="EMBL" id="OV725077">
    <property type="protein sequence ID" value="CAH1390371.1"/>
    <property type="molecule type" value="Genomic_DNA"/>
</dbReference>
<sequence>MTEKTKNFDSSQRSLDKSSWQEFVTMPSIRDLDCPDYRTYSKRLIEAGKGRNLELMWEQNRSKRSVGTKKVVEIENFRILEDKAAILNATTLKSQMAKIYRHVDLGIKVAESDLDAKRNKLKAVILKEETDLTHEYVDRAQKLAEELLKQKKKKVVEIEIRKKREREEEARLRLEQQAQENSEEYRIQVSKNMKLETAEVQKQQICEKMMQKEREGEWDKFWLDLENKVDNERRKYEEHEETVRLTKLQEQREILNKQIIGKKIMQNEMKQIKENENIFLDKLKQQIKDEEQKEKEFILQQKLEMKNISLAQLEENRKLRMEKAAFEKAFDDYYCQKVAENIQNEKLNKRDTRVENRREADYFRQQLKEIHEAKLEEERQFEILRLQEVAKKDAIIRKNQEIMKEASERLHRETLETRKQQIIHKKQMLEMEKETEKLTDKWSQIMLDKNKELDKIMENYQKEEEVQRVKDLAGQSEYAKLLRTREIIENDDFMTKQKKDQELKDISWQKFDTSCPGSVHPFTKVLLNK</sequence>
<dbReference type="GO" id="GO:0005929">
    <property type="term" value="C:cilium"/>
    <property type="evidence" value="ECO:0007669"/>
    <property type="project" value="UniProtKB-SubCell"/>
</dbReference>
<dbReference type="OrthoDB" id="75950at2759"/>
<evidence type="ECO:0000256" key="2">
    <source>
        <dbReference type="ARBA" id="ARBA00023069"/>
    </source>
</evidence>
<dbReference type="PANTHER" id="PTHR31183:SF1">
    <property type="entry name" value="CILIA- AND FLAGELLA-ASSOCIATED PROTEIN 53"/>
    <property type="match status" value="1"/>
</dbReference>
<proteinExistence type="predicted"/>
<evidence type="ECO:0000313" key="5">
    <source>
        <dbReference type="EMBL" id="CAH1390371.1"/>
    </source>
</evidence>
<evidence type="ECO:0008006" key="7">
    <source>
        <dbReference type="Google" id="ProtNLM"/>
    </source>
</evidence>
<keyword evidence="4" id="KW-0175">Coiled coil</keyword>
<accession>A0A9P0E283</accession>
<gene>
    <name evidence="5" type="ORF">NEZAVI_LOCUS1586</name>
</gene>
<feature type="coiled-coil region" evidence="4">
    <location>
        <begin position="412"/>
        <end position="466"/>
    </location>
</feature>
<reference evidence="5" key="1">
    <citation type="submission" date="2022-01" db="EMBL/GenBank/DDBJ databases">
        <authorList>
            <person name="King R."/>
        </authorList>
    </citation>
    <scope>NUCLEOTIDE SEQUENCE</scope>
</reference>
<dbReference type="InterPro" id="IPR043596">
    <property type="entry name" value="CFAP53/TCHP"/>
</dbReference>
<keyword evidence="3" id="KW-0966">Cell projection</keyword>
<feature type="coiled-coil region" evidence="4">
    <location>
        <begin position="137"/>
        <end position="249"/>
    </location>
</feature>
<dbReference type="Proteomes" id="UP001152798">
    <property type="component" value="Chromosome 1"/>
</dbReference>
<dbReference type="AlphaFoldDB" id="A0A9P0E283"/>
<name>A0A9P0E283_NEZVI</name>
<evidence type="ECO:0000313" key="6">
    <source>
        <dbReference type="Proteomes" id="UP001152798"/>
    </source>
</evidence>
<organism evidence="5 6">
    <name type="scientific">Nezara viridula</name>
    <name type="common">Southern green stink bug</name>
    <name type="synonym">Cimex viridulus</name>
    <dbReference type="NCBI Taxonomy" id="85310"/>
    <lineage>
        <taxon>Eukaryota</taxon>
        <taxon>Metazoa</taxon>
        <taxon>Ecdysozoa</taxon>
        <taxon>Arthropoda</taxon>
        <taxon>Hexapoda</taxon>
        <taxon>Insecta</taxon>
        <taxon>Pterygota</taxon>
        <taxon>Neoptera</taxon>
        <taxon>Paraneoptera</taxon>
        <taxon>Hemiptera</taxon>
        <taxon>Heteroptera</taxon>
        <taxon>Panheteroptera</taxon>
        <taxon>Pentatomomorpha</taxon>
        <taxon>Pentatomoidea</taxon>
        <taxon>Pentatomidae</taxon>
        <taxon>Pentatominae</taxon>
        <taxon>Nezara</taxon>
    </lineage>
</organism>
<keyword evidence="2" id="KW-0969">Cilium</keyword>
<keyword evidence="6" id="KW-1185">Reference proteome</keyword>
<evidence type="ECO:0000256" key="1">
    <source>
        <dbReference type="ARBA" id="ARBA00004138"/>
    </source>
</evidence>
<evidence type="ECO:0000256" key="4">
    <source>
        <dbReference type="SAM" id="Coils"/>
    </source>
</evidence>
<protein>
    <recommendedName>
        <fullName evidence="7">Trichohyalin-plectin-homology domain-containing protein</fullName>
    </recommendedName>
</protein>